<organism evidence="9 10">
    <name type="scientific">Helianthus annuus</name>
    <name type="common">Common sunflower</name>
    <dbReference type="NCBI Taxonomy" id="4232"/>
    <lineage>
        <taxon>Eukaryota</taxon>
        <taxon>Viridiplantae</taxon>
        <taxon>Streptophyta</taxon>
        <taxon>Embryophyta</taxon>
        <taxon>Tracheophyta</taxon>
        <taxon>Spermatophyta</taxon>
        <taxon>Magnoliopsida</taxon>
        <taxon>eudicotyledons</taxon>
        <taxon>Gunneridae</taxon>
        <taxon>Pentapetalae</taxon>
        <taxon>asterids</taxon>
        <taxon>campanulids</taxon>
        <taxon>Asterales</taxon>
        <taxon>Asteraceae</taxon>
        <taxon>Asteroideae</taxon>
        <taxon>Heliantheae alliance</taxon>
        <taxon>Heliantheae</taxon>
        <taxon>Helianthus</taxon>
    </lineage>
</organism>
<reference evidence="8" key="3">
    <citation type="submission" date="2020-06" db="EMBL/GenBank/DDBJ databases">
        <title>Helianthus annuus Genome sequencing and assembly Release 2.</title>
        <authorList>
            <person name="Gouzy J."/>
            <person name="Langlade N."/>
            <person name="Munos S."/>
        </authorList>
    </citation>
    <scope>NUCLEOTIDE SEQUENCE</scope>
    <source>
        <tissue evidence="8">Leaves</tissue>
    </source>
</reference>
<dbReference type="Pfam" id="PF02298">
    <property type="entry name" value="Cu_bind_like"/>
    <property type="match status" value="1"/>
</dbReference>
<evidence type="ECO:0000313" key="8">
    <source>
        <dbReference type="EMBL" id="KAF5789164.1"/>
    </source>
</evidence>
<evidence type="ECO:0000256" key="2">
    <source>
        <dbReference type="ARBA" id="ARBA00023008"/>
    </source>
</evidence>
<dbReference type="Gramene" id="mRNA:HanXRQr2_Chr09g0367841">
    <property type="protein sequence ID" value="mRNA:HanXRQr2_Chr09g0367841"/>
    <property type="gene ID" value="HanXRQr2_Chr09g0367841"/>
</dbReference>
<keyword evidence="4" id="KW-0325">Glycoprotein</keyword>
<reference evidence="9" key="2">
    <citation type="submission" date="2017-02" db="EMBL/GenBank/DDBJ databases">
        <title>Sunflower complete genome.</title>
        <authorList>
            <person name="Langlade N."/>
            <person name="Munos S."/>
        </authorList>
    </citation>
    <scope>NUCLEOTIDE SEQUENCE [LARGE SCALE GENOMIC DNA]</scope>
    <source>
        <tissue evidence="9">Leaves</tissue>
    </source>
</reference>
<dbReference type="Gene3D" id="2.60.40.420">
    <property type="entry name" value="Cupredoxins - blue copper proteins"/>
    <property type="match status" value="1"/>
</dbReference>
<evidence type="ECO:0000256" key="3">
    <source>
        <dbReference type="ARBA" id="ARBA00023157"/>
    </source>
</evidence>
<keyword evidence="3" id="KW-1015">Disulfide bond</keyword>
<name>A0A251TSJ9_HELAN</name>
<evidence type="ECO:0000313" key="9">
    <source>
        <dbReference type="EMBL" id="OTG13739.1"/>
    </source>
</evidence>
<dbReference type="EMBL" id="CM007898">
    <property type="protein sequence ID" value="OTG13739.1"/>
    <property type="molecule type" value="Genomic_DNA"/>
</dbReference>
<dbReference type="InterPro" id="IPR039391">
    <property type="entry name" value="Phytocyanin-like"/>
</dbReference>
<keyword evidence="10" id="KW-1185">Reference proteome</keyword>
<proteinExistence type="predicted"/>
<dbReference type="STRING" id="4232.A0A251TSJ9"/>
<evidence type="ECO:0000256" key="4">
    <source>
        <dbReference type="ARBA" id="ARBA00023180"/>
    </source>
</evidence>
<evidence type="ECO:0000313" key="10">
    <source>
        <dbReference type="Proteomes" id="UP000215914"/>
    </source>
</evidence>
<dbReference type="InterPro" id="IPR028871">
    <property type="entry name" value="BlueCu_1_BS"/>
</dbReference>
<dbReference type="InterPro" id="IPR003245">
    <property type="entry name" value="Phytocyanin_dom"/>
</dbReference>
<dbReference type="InParanoid" id="A0A251TSJ9"/>
<dbReference type="FunFam" id="2.60.40.420:FF:000034">
    <property type="entry name" value="Cupredoxin superfamily protein"/>
    <property type="match status" value="1"/>
</dbReference>
<keyword evidence="2" id="KW-0186">Copper</keyword>
<dbReference type="Proteomes" id="UP000215914">
    <property type="component" value="Chromosome 9"/>
</dbReference>
<keyword evidence="6" id="KW-0732">Signal</keyword>
<dbReference type="EMBL" id="MNCJ02000324">
    <property type="protein sequence ID" value="KAF5789164.1"/>
    <property type="molecule type" value="Genomic_DNA"/>
</dbReference>
<keyword evidence="1" id="KW-0479">Metal-binding</keyword>
<feature type="compositionally biased region" description="Low complexity" evidence="5">
    <location>
        <begin position="130"/>
        <end position="141"/>
    </location>
</feature>
<evidence type="ECO:0000259" key="7">
    <source>
        <dbReference type="PROSITE" id="PS51485"/>
    </source>
</evidence>
<feature type="signal peptide" evidence="6">
    <location>
        <begin position="1"/>
        <end position="25"/>
    </location>
</feature>
<dbReference type="InterPro" id="IPR008972">
    <property type="entry name" value="Cupredoxin"/>
</dbReference>
<evidence type="ECO:0000256" key="6">
    <source>
        <dbReference type="SAM" id="SignalP"/>
    </source>
</evidence>
<evidence type="ECO:0000256" key="5">
    <source>
        <dbReference type="SAM" id="MobiDB-lite"/>
    </source>
</evidence>
<sequence>MASSKLMMVVAVIAIASFCVQSTVAQTRHVVGDATGWAVPPNGNATYVTWASGKTFNVGDTLFFNFTTGAHDVTEVSQASYGPCTAANPISHITNGPATVTLRTTGNHYFICTVGPHCNLGQKLMINVRGSSTTPAPTGSMTPPPTGSMTPPPTGTTTSPPPPSSSSSLSVVVPVTFLAAALAFFY</sequence>
<feature type="domain" description="Phytocyanin" evidence="7">
    <location>
        <begin position="27"/>
        <end position="130"/>
    </location>
</feature>
<protein>
    <submittedName>
        <fullName evidence="8">Blue (Type 1) copper binding protein</fullName>
    </submittedName>
    <submittedName>
        <fullName evidence="9">Putative cupredoxin, Blue (Type 1) copper protein, binding site</fullName>
    </submittedName>
</protein>
<evidence type="ECO:0000256" key="1">
    <source>
        <dbReference type="ARBA" id="ARBA00022723"/>
    </source>
</evidence>
<dbReference type="SUPFAM" id="SSF49503">
    <property type="entry name" value="Cupredoxins"/>
    <property type="match status" value="1"/>
</dbReference>
<feature type="compositionally biased region" description="Pro residues" evidence="5">
    <location>
        <begin position="142"/>
        <end position="164"/>
    </location>
</feature>
<dbReference type="PROSITE" id="PS51485">
    <property type="entry name" value="PHYTOCYANIN"/>
    <property type="match status" value="1"/>
</dbReference>
<gene>
    <name evidence="9" type="ORF">HannXRQ_Chr09g0241571</name>
    <name evidence="8" type="ORF">HanXRQr2_Chr09g0367841</name>
</gene>
<dbReference type="PANTHER" id="PTHR33021">
    <property type="entry name" value="BLUE COPPER PROTEIN"/>
    <property type="match status" value="1"/>
</dbReference>
<dbReference type="GO" id="GO:0009055">
    <property type="term" value="F:electron transfer activity"/>
    <property type="evidence" value="ECO:0007669"/>
    <property type="project" value="InterPro"/>
</dbReference>
<dbReference type="GO" id="GO:0046872">
    <property type="term" value="F:metal ion binding"/>
    <property type="evidence" value="ECO:0007669"/>
    <property type="project" value="UniProtKB-KW"/>
</dbReference>
<feature type="chain" id="PRO_5012422600" evidence="6">
    <location>
        <begin position="26"/>
        <end position="186"/>
    </location>
</feature>
<feature type="region of interest" description="Disordered" evidence="5">
    <location>
        <begin position="129"/>
        <end position="169"/>
    </location>
</feature>
<accession>A0A251TSJ9</accession>
<dbReference type="PROSITE" id="PS00196">
    <property type="entry name" value="COPPER_BLUE"/>
    <property type="match status" value="1"/>
</dbReference>
<dbReference type="CDD" id="cd13920">
    <property type="entry name" value="Stellacyanin"/>
    <property type="match status" value="1"/>
</dbReference>
<dbReference type="OrthoDB" id="5421909at2759"/>
<dbReference type="OMA" id="FITGEHD"/>
<dbReference type="PANTHER" id="PTHR33021:SF525">
    <property type="entry name" value="BLUE (TYPE 1) COPPER BINDING PROTEIN"/>
    <property type="match status" value="1"/>
</dbReference>
<dbReference type="AlphaFoldDB" id="A0A251TSJ9"/>
<reference evidence="8 10" key="1">
    <citation type="journal article" date="2017" name="Nature">
        <title>The sunflower genome provides insights into oil metabolism, flowering and Asterid evolution.</title>
        <authorList>
            <person name="Badouin H."/>
            <person name="Gouzy J."/>
            <person name="Grassa C.J."/>
            <person name="Murat F."/>
            <person name="Staton S.E."/>
            <person name="Cottret L."/>
            <person name="Lelandais-Briere C."/>
            <person name="Owens G.L."/>
            <person name="Carrere S."/>
            <person name="Mayjonade B."/>
            <person name="Legrand L."/>
            <person name="Gill N."/>
            <person name="Kane N.C."/>
            <person name="Bowers J.E."/>
            <person name="Hubner S."/>
            <person name="Bellec A."/>
            <person name="Berard A."/>
            <person name="Berges H."/>
            <person name="Blanchet N."/>
            <person name="Boniface M.C."/>
            <person name="Brunel D."/>
            <person name="Catrice O."/>
            <person name="Chaidir N."/>
            <person name="Claudel C."/>
            <person name="Donnadieu C."/>
            <person name="Faraut T."/>
            <person name="Fievet G."/>
            <person name="Helmstetter N."/>
            <person name="King M."/>
            <person name="Knapp S.J."/>
            <person name="Lai Z."/>
            <person name="Le Paslier M.C."/>
            <person name="Lippi Y."/>
            <person name="Lorenzon L."/>
            <person name="Mandel J.R."/>
            <person name="Marage G."/>
            <person name="Marchand G."/>
            <person name="Marquand E."/>
            <person name="Bret-Mestries E."/>
            <person name="Morien E."/>
            <person name="Nambeesan S."/>
            <person name="Nguyen T."/>
            <person name="Pegot-Espagnet P."/>
            <person name="Pouilly N."/>
            <person name="Raftis F."/>
            <person name="Sallet E."/>
            <person name="Schiex T."/>
            <person name="Thomas J."/>
            <person name="Vandecasteele C."/>
            <person name="Vares D."/>
            <person name="Vear F."/>
            <person name="Vautrin S."/>
            <person name="Crespi M."/>
            <person name="Mangin B."/>
            <person name="Burke J.M."/>
            <person name="Salse J."/>
            <person name="Munos S."/>
            <person name="Vincourt P."/>
            <person name="Rieseberg L.H."/>
            <person name="Langlade N.B."/>
        </authorList>
    </citation>
    <scope>NUCLEOTIDE SEQUENCE [LARGE SCALE GENOMIC DNA]</scope>
    <source>
        <strain evidence="10">cv. SF193</strain>
        <tissue evidence="8">Leaves</tissue>
    </source>
</reference>
<dbReference type="GO" id="GO:0005886">
    <property type="term" value="C:plasma membrane"/>
    <property type="evidence" value="ECO:0000318"/>
    <property type="project" value="GO_Central"/>
</dbReference>